<evidence type="ECO:0000256" key="1">
    <source>
        <dbReference type="SAM" id="MobiDB-lite"/>
    </source>
</evidence>
<sequence length="70" mass="8089">MKKRGFCYSTAALQMRRHCNKIALEDRKTEPHRTSARKRARKRFDDATADKNKADVTKTGLLYTGSRDTD</sequence>
<dbReference type="EMBL" id="OZ023716">
    <property type="protein sequence ID" value="CAK9865575.1"/>
    <property type="molecule type" value="Genomic_DNA"/>
</dbReference>
<evidence type="ECO:0000313" key="3">
    <source>
        <dbReference type="Proteomes" id="UP001497522"/>
    </source>
</evidence>
<gene>
    <name evidence="2" type="ORF">CSSPJE1EN2_LOCUS8570</name>
</gene>
<name>A0ABP1ATC9_9BRYO</name>
<evidence type="ECO:0000313" key="2">
    <source>
        <dbReference type="EMBL" id="CAK9865575.1"/>
    </source>
</evidence>
<proteinExistence type="predicted"/>
<accession>A0ABP1ATC9</accession>
<organism evidence="2 3">
    <name type="scientific">Sphagnum jensenii</name>
    <dbReference type="NCBI Taxonomy" id="128206"/>
    <lineage>
        <taxon>Eukaryota</taxon>
        <taxon>Viridiplantae</taxon>
        <taxon>Streptophyta</taxon>
        <taxon>Embryophyta</taxon>
        <taxon>Bryophyta</taxon>
        <taxon>Sphagnophytina</taxon>
        <taxon>Sphagnopsida</taxon>
        <taxon>Sphagnales</taxon>
        <taxon>Sphagnaceae</taxon>
        <taxon>Sphagnum</taxon>
    </lineage>
</organism>
<protein>
    <submittedName>
        <fullName evidence="2">Uncharacterized protein</fullName>
    </submittedName>
</protein>
<dbReference type="Proteomes" id="UP001497522">
    <property type="component" value="Chromosome 15"/>
</dbReference>
<feature type="region of interest" description="Disordered" evidence="1">
    <location>
        <begin position="28"/>
        <end position="51"/>
    </location>
</feature>
<reference evidence="2" key="1">
    <citation type="submission" date="2024-03" db="EMBL/GenBank/DDBJ databases">
        <authorList>
            <consortium name="ELIXIR-Norway"/>
            <consortium name="Elixir Norway"/>
        </authorList>
    </citation>
    <scope>NUCLEOTIDE SEQUENCE</scope>
</reference>
<keyword evidence="3" id="KW-1185">Reference proteome</keyword>